<dbReference type="WBParaSite" id="JU765_v2.g14116.t1">
    <property type="protein sequence ID" value="JU765_v2.g14116.t1"/>
    <property type="gene ID" value="JU765_v2.g14116"/>
</dbReference>
<sequence>MSKRQLDDVADAGSLSKKQNVPTLVDELEEKLLNAEQKSEKLCQTISKTGSEVEFLEKMGEDAFRQIKEKENAIVEMNKQFELPKKSILKMKSDKNRLLNPVHLSPELYTDVFNEIPEKFLPPIKFEHLFLIGKEAVSGINQVLRNGFKLKFSGSRIYFENVKGTTFDSNSDNFFKKLFQLFVPYVTEVCFNDCLKDYSSESQQLFFEILCKDQKQKKLTIVNLKQVNEFFIDAVRKLNDKNIPVSLHYPVISILLDLPGLHFDELRISVIWLKFLTNNVLPCTFRKLNLSDVNYFDFENVILDVEEVLLRLDFQCTYEFALLKEKFPNTKKLTITYFYFNTAENLNFFQEMWNVKLNLIENAPQQEIIANVHYSTTSEHRYDEVVASFDGEKVDANTFRWTSSKNKFKMINVHCQLRSQDPDFE</sequence>
<organism evidence="1 2">
    <name type="scientific">Panagrolaimus sp. JU765</name>
    <dbReference type="NCBI Taxonomy" id="591449"/>
    <lineage>
        <taxon>Eukaryota</taxon>
        <taxon>Metazoa</taxon>
        <taxon>Ecdysozoa</taxon>
        <taxon>Nematoda</taxon>
        <taxon>Chromadorea</taxon>
        <taxon>Rhabditida</taxon>
        <taxon>Tylenchina</taxon>
        <taxon>Panagrolaimomorpha</taxon>
        <taxon>Panagrolaimoidea</taxon>
        <taxon>Panagrolaimidae</taxon>
        <taxon>Panagrolaimus</taxon>
    </lineage>
</organism>
<evidence type="ECO:0000313" key="1">
    <source>
        <dbReference type="Proteomes" id="UP000887576"/>
    </source>
</evidence>
<dbReference type="Proteomes" id="UP000887576">
    <property type="component" value="Unplaced"/>
</dbReference>
<protein>
    <submittedName>
        <fullName evidence="2">Uncharacterized protein</fullName>
    </submittedName>
</protein>
<name>A0AC34Q8N7_9BILA</name>
<accession>A0AC34Q8N7</accession>
<reference evidence="2" key="1">
    <citation type="submission" date="2022-11" db="UniProtKB">
        <authorList>
            <consortium name="WormBaseParasite"/>
        </authorList>
    </citation>
    <scope>IDENTIFICATION</scope>
</reference>
<proteinExistence type="predicted"/>
<evidence type="ECO:0000313" key="2">
    <source>
        <dbReference type="WBParaSite" id="JU765_v2.g14116.t1"/>
    </source>
</evidence>